<name>A0A4Y2E4A3_ARAVE</name>
<sequence>MIYQALFKKCSLPGRNLGTTKSSGTCRSPIILVDNQANIQSAAKPKSRNTIARKIYKLVHLHTHIRVTCIKVSVGYIGNEDWLRRQQKLKTFPKHHSS</sequence>
<evidence type="ECO:0000313" key="1">
    <source>
        <dbReference type="EMBL" id="GBM23129.1"/>
    </source>
</evidence>
<accession>A0A4Y2E4A3</accession>
<dbReference type="EMBL" id="BGPR01000492">
    <property type="protein sequence ID" value="GBM23129.1"/>
    <property type="molecule type" value="Genomic_DNA"/>
</dbReference>
<dbReference type="Proteomes" id="UP000499080">
    <property type="component" value="Unassembled WGS sequence"/>
</dbReference>
<dbReference type="AlphaFoldDB" id="A0A4Y2E4A3"/>
<gene>
    <name evidence="1" type="ORF">AVEN_150542_1</name>
</gene>
<protein>
    <submittedName>
        <fullName evidence="1">Uncharacterized protein</fullName>
    </submittedName>
</protein>
<reference evidence="1 2" key="1">
    <citation type="journal article" date="2019" name="Sci. Rep.">
        <title>Orb-weaving spider Araneus ventricosus genome elucidates the spidroin gene catalogue.</title>
        <authorList>
            <person name="Kono N."/>
            <person name="Nakamura H."/>
            <person name="Ohtoshi R."/>
            <person name="Moran D.A.P."/>
            <person name="Shinohara A."/>
            <person name="Yoshida Y."/>
            <person name="Fujiwara M."/>
            <person name="Mori M."/>
            <person name="Tomita M."/>
            <person name="Arakawa K."/>
        </authorList>
    </citation>
    <scope>NUCLEOTIDE SEQUENCE [LARGE SCALE GENOMIC DNA]</scope>
</reference>
<evidence type="ECO:0000313" key="2">
    <source>
        <dbReference type="Proteomes" id="UP000499080"/>
    </source>
</evidence>
<comment type="caution">
    <text evidence="1">The sequence shown here is derived from an EMBL/GenBank/DDBJ whole genome shotgun (WGS) entry which is preliminary data.</text>
</comment>
<proteinExistence type="predicted"/>
<organism evidence="1 2">
    <name type="scientific">Araneus ventricosus</name>
    <name type="common">Orbweaver spider</name>
    <name type="synonym">Epeira ventricosa</name>
    <dbReference type="NCBI Taxonomy" id="182803"/>
    <lineage>
        <taxon>Eukaryota</taxon>
        <taxon>Metazoa</taxon>
        <taxon>Ecdysozoa</taxon>
        <taxon>Arthropoda</taxon>
        <taxon>Chelicerata</taxon>
        <taxon>Arachnida</taxon>
        <taxon>Araneae</taxon>
        <taxon>Araneomorphae</taxon>
        <taxon>Entelegynae</taxon>
        <taxon>Araneoidea</taxon>
        <taxon>Araneidae</taxon>
        <taxon>Araneus</taxon>
    </lineage>
</organism>
<keyword evidence="2" id="KW-1185">Reference proteome</keyword>